<dbReference type="EMBL" id="FNAI01000020">
    <property type="protein sequence ID" value="SDF57111.1"/>
    <property type="molecule type" value="Genomic_DNA"/>
</dbReference>
<dbReference type="AlphaFoldDB" id="A0A1G7M5X5"/>
<dbReference type="PROSITE" id="PS01124">
    <property type="entry name" value="HTH_ARAC_FAMILY_2"/>
    <property type="match status" value="1"/>
</dbReference>
<gene>
    <name evidence="5" type="ORF">SAMN05216464_12074</name>
</gene>
<dbReference type="InterPro" id="IPR018062">
    <property type="entry name" value="HTH_AraC-typ_CS"/>
</dbReference>
<evidence type="ECO:0000313" key="5">
    <source>
        <dbReference type="EMBL" id="SDF57111.1"/>
    </source>
</evidence>
<dbReference type="PRINTS" id="PR00032">
    <property type="entry name" value="HTHARAC"/>
</dbReference>
<evidence type="ECO:0000313" key="6">
    <source>
        <dbReference type="Proteomes" id="UP000199072"/>
    </source>
</evidence>
<organism evidence="5 6">
    <name type="scientific">Mucilaginibacter pineti</name>
    <dbReference type="NCBI Taxonomy" id="1391627"/>
    <lineage>
        <taxon>Bacteria</taxon>
        <taxon>Pseudomonadati</taxon>
        <taxon>Bacteroidota</taxon>
        <taxon>Sphingobacteriia</taxon>
        <taxon>Sphingobacteriales</taxon>
        <taxon>Sphingobacteriaceae</taxon>
        <taxon>Mucilaginibacter</taxon>
    </lineage>
</organism>
<dbReference type="Gene3D" id="1.10.10.60">
    <property type="entry name" value="Homeodomain-like"/>
    <property type="match status" value="2"/>
</dbReference>
<dbReference type="Gene3D" id="2.60.120.10">
    <property type="entry name" value="Jelly Rolls"/>
    <property type="match status" value="1"/>
</dbReference>
<dbReference type="Pfam" id="PF12833">
    <property type="entry name" value="HTH_18"/>
    <property type="match status" value="1"/>
</dbReference>
<reference evidence="5 6" key="1">
    <citation type="submission" date="2016-10" db="EMBL/GenBank/DDBJ databases">
        <authorList>
            <person name="de Groot N.N."/>
        </authorList>
    </citation>
    <scope>NUCLEOTIDE SEQUENCE [LARGE SCALE GENOMIC DNA]</scope>
    <source>
        <strain evidence="5 6">47C3B</strain>
    </source>
</reference>
<dbReference type="InterPro" id="IPR018060">
    <property type="entry name" value="HTH_AraC"/>
</dbReference>
<evidence type="ECO:0000256" key="2">
    <source>
        <dbReference type="ARBA" id="ARBA00023125"/>
    </source>
</evidence>
<evidence type="ECO:0000256" key="3">
    <source>
        <dbReference type="ARBA" id="ARBA00023163"/>
    </source>
</evidence>
<proteinExistence type="predicted"/>
<keyword evidence="2" id="KW-0238">DNA-binding</keyword>
<sequence>MYVDLRDQPFLWSPFHSQPTFHSHPELELVFIIEGFGKRIIGNKVEPFEPGDMVFMGPNLSHVWLSDPAFYEEGSMLQSKAIVVYFNPKTLIKAFDAIKEFQSIRDMIQQSSRGIRIFGETRDIIADKLTALSKKTGYEKVVGLLGIMNLIAISSDKYFIDDDKNDYHDDLRPDKLIEVINYIKENLSKPISLSQVANIAGMTEQSFCRFFKKRTKKNYSQYLNDLRITQAKELLVQTDRSIGDIAYLCGYNSDSHFCRIFKELVGESPFKYKAIMSDRKPSGYNI</sequence>
<keyword evidence="1" id="KW-0805">Transcription regulation</keyword>
<dbReference type="PANTHER" id="PTHR43280:SF27">
    <property type="entry name" value="TRANSCRIPTIONAL REGULATOR MTLR"/>
    <property type="match status" value="1"/>
</dbReference>
<dbReference type="InterPro" id="IPR009057">
    <property type="entry name" value="Homeodomain-like_sf"/>
</dbReference>
<accession>A0A1G7M5X5</accession>
<dbReference type="SMART" id="SM00342">
    <property type="entry name" value="HTH_ARAC"/>
    <property type="match status" value="1"/>
</dbReference>
<dbReference type="SUPFAM" id="SSF51182">
    <property type="entry name" value="RmlC-like cupins"/>
    <property type="match status" value="1"/>
</dbReference>
<dbReference type="GO" id="GO:0003700">
    <property type="term" value="F:DNA-binding transcription factor activity"/>
    <property type="evidence" value="ECO:0007669"/>
    <property type="project" value="InterPro"/>
</dbReference>
<evidence type="ECO:0000256" key="1">
    <source>
        <dbReference type="ARBA" id="ARBA00023015"/>
    </source>
</evidence>
<dbReference type="PANTHER" id="PTHR43280">
    <property type="entry name" value="ARAC-FAMILY TRANSCRIPTIONAL REGULATOR"/>
    <property type="match status" value="1"/>
</dbReference>
<dbReference type="SUPFAM" id="SSF46689">
    <property type="entry name" value="Homeodomain-like"/>
    <property type="match status" value="2"/>
</dbReference>
<protein>
    <submittedName>
        <fullName evidence="5">Helix-turn-helix domain-containing protein</fullName>
    </submittedName>
</protein>
<keyword evidence="3" id="KW-0804">Transcription</keyword>
<evidence type="ECO:0000259" key="4">
    <source>
        <dbReference type="PROSITE" id="PS01124"/>
    </source>
</evidence>
<dbReference type="InterPro" id="IPR011051">
    <property type="entry name" value="RmlC_Cupin_sf"/>
</dbReference>
<dbReference type="InterPro" id="IPR020449">
    <property type="entry name" value="Tscrpt_reg_AraC-type_HTH"/>
</dbReference>
<dbReference type="GO" id="GO:0043565">
    <property type="term" value="F:sequence-specific DNA binding"/>
    <property type="evidence" value="ECO:0007669"/>
    <property type="project" value="InterPro"/>
</dbReference>
<dbReference type="InterPro" id="IPR014710">
    <property type="entry name" value="RmlC-like_jellyroll"/>
</dbReference>
<dbReference type="STRING" id="1391627.SAMN05216464_12074"/>
<dbReference type="Proteomes" id="UP000199072">
    <property type="component" value="Unassembled WGS sequence"/>
</dbReference>
<name>A0A1G7M5X5_9SPHI</name>
<keyword evidence="6" id="KW-1185">Reference proteome</keyword>
<dbReference type="PROSITE" id="PS00041">
    <property type="entry name" value="HTH_ARAC_FAMILY_1"/>
    <property type="match status" value="1"/>
</dbReference>
<feature type="domain" description="HTH araC/xylS-type" evidence="4">
    <location>
        <begin position="177"/>
        <end position="275"/>
    </location>
</feature>